<dbReference type="EMBL" id="JAKKSL010000009">
    <property type="protein sequence ID" value="MCI2286249.1"/>
    <property type="molecule type" value="Genomic_DNA"/>
</dbReference>
<dbReference type="Proteomes" id="UP001139646">
    <property type="component" value="Unassembled WGS sequence"/>
</dbReference>
<sequence length="52" mass="5894">MCAYCHSTNVKKNFDLKSNSYNTTFSEVNVGCESCHGPASNHINWLKNRITQ</sequence>
<organism evidence="2 3">
    <name type="scientific">Colwellia maritima</name>
    <dbReference type="NCBI Taxonomy" id="2912588"/>
    <lineage>
        <taxon>Bacteria</taxon>
        <taxon>Pseudomonadati</taxon>
        <taxon>Pseudomonadota</taxon>
        <taxon>Gammaproteobacteria</taxon>
        <taxon>Alteromonadales</taxon>
        <taxon>Colwelliaceae</taxon>
        <taxon>Colwellia</taxon>
    </lineage>
</organism>
<protein>
    <recommendedName>
        <fullName evidence="1">Cytochrome c-552/4 domain-containing protein</fullName>
    </recommendedName>
</protein>
<evidence type="ECO:0000313" key="2">
    <source>
        <dbReference type="EMBL" id="MCI2286249.1"/>
    </source>
</evidence>
<reference evidence="2" key="1">
    <citation type="submission" date="2022-01" db="EMBL/GenBank/DDBJ databases">
        <title>Colwellia maritima, isolated from seawater.</title>
        <authorList>
            <person name="Kristyanto S."/>
            <person name="Jung J."/>
            <person name="Jeon C.O."/>
        </authorList>
    </citation>
    <scope>NUCLEOTIDE SEQUENCE</scope>
    <source>
        <strain evidence="2">MSW7</strain>
    </source>
</reference>
<keyword evidence="3" id="KW-1185">Reference proteome</keyword>
<dbReference type="InterPro" id="IPR023155">
    <property type="entry name" value="Cyt_c-552/4"/>
</dbReference>
<evidence type="ECO:0000259" key="1">
    <source>
        <dbReference type="Pfam" id="PF13435"/>
    </source>
</evidence>
<comment type="caution">
    <text evidence="2">The sequence shown here is derived from an EMBL/GenBank/DDBJ whole genome shotgun (WGS) entry which is preliminary data.</text>
</comment>
<dbReference type="RefSeq" id="WP_242289668.1">
    <property type="nucleotide sequence ID" value="NZ_JAKKSL010000009.1"/>
</dbReference>
<proteinExistence type="predicted"/>
<dbReference type="Pfam" id="PF13435">
    <property type="entry name" value="Cytochrome_C554"/>
    <property type="match status" value="1"/>
</dbReference>
<name>A0ABS9X7Q1_9GAMM</name>
<evidence type="ECO:0000313" key="3">
    <source>
        <dbReference type="Proteomes" id="UP001139646"/>
    </source>
</evidence>
<accession>A0ABS9X7Q1</accession>
<feature type="domain" description="Cytochrome c-552/4" evidence="1">
    <location>
        <begin position="2"/>
        <end position="37"/>
    </location>
</feature>
<gene>
    <name evidence="2" type="ORF">L3081_26000</name>
</gene>